<organism evidence="1 2">
    <name type="scientific">Chryseolinea lacunae</name>
    <dbReference type="NCBI Taxonomy" id="2801331"/>
    <lineage>
        <taxon>Bacteria</taxon>
        <taxon>Pseudomonadati</taxon>
        <taxon>Bacteroidota</taxon>
        <taxon>Cytophagia</taxon>
        <taxon>Cytophagales</taxon>
        <taxon>Fulvivirgaceae</taxon>
        <taxon>Chryseolinea</taxon>
    </lineage>
</organism>
<dbReference type="Proteomes" id="UP000613030">
    <property type="component" value="Unassembled WGS sequence"/>
</dbReference>
<reference evidence="1 2" key="1">
    <citation type="submission" date="2021-01" db="EMBL/GenBank/DDBJ databases">
        <title>Chryseolinea sp. Jin1 Genome sequencing and assembly.</title>
        <authorList>
            <person name="Kim I."/>
        </authorList>
    </citation>
    <scope>NUCLEOTIDE SEQUENCE [LARGE SCALE GENOMIC DNA]</scope>
    <source>
        <strain evidence="1 2">Jin1</strain>
    </source>
</reference>
<accession>A0ABS1KLP9</accession>
<protein>
    <recommendedName>
        <fullName evidence="3">DUF2171 domain-containing protein</fullName>
    </recommendedName>
</protein>
<keyword evidence="2" id="KW-1185">Reference proteome</keyword>
<name>A0ABS1KLP9_9BACT</name>
<dbReference type="RefSeq" id="WP_202007618.1">
    <property type="nucleotide sequence ID" value="NZ_JAERRB010000001.1"/>
</dbReference>
<gene>
    <name evidence="1" type="ORF">JI741_04040</name>
</gene>
<proteinExistence type="predicted"/>
<evidence type="ECO:0000313" key="1">
    <source>
        <dbReference type="EMBL" id="MBL0740371.1"/>
    </source>
</evidence>
<sequence>MKQLIRKRDTITLLDGREGTVLELVTQMPAKVFKVEISADKHVEYLDETKLKLKKQHVLNKWKDLIR</sequence>
<evidence type="ECO:0000313" key="2">
    <source>
        <dbReference type="Proteomes" id="UP000613030"/>
    </source>
</evidence>
<comment type="caution">
    <text evidence="1">The sequence shown here is derived from an EMBL/GenBank/DDBJ whole genome shotgun (WGS) entry which is preliminary data.</text>
</comment>
<evidence type="ECO:0008006" key="3">
    <source>
        <dbReference type="Google" id="ProtNLM"/>
    </source>
</evidence>
<dbReference type="EMBL" id="JAERRB010000001">
    <property type="protein sequence ID" value="MBL0740371.1"/>
    <property type="molecule type" value="Genomic_DNA"/>
</dbReference>